<protein>
    <recommendedName>
        <fullName evidence="2">NACHT domain-containing protein</fullName>
    </recommendedName>
</protein>
<gene>
    <name evidence="3" type="ORF">P167DRAFT_567549</name>
</gene>
<keyword evidence="4" id="KW-1185">Reference proteome</keyword>
<dbReference type="InterPro" id="IPR027417">
    <property type="entry name" value="P-loop_NTPase"/>
</dbReference>
<dbReference type="InterPro" id="IPR056884">
    <property type="entry name" value="NPHP3-like_N"/>
</dbReference>
<dbReference type="InterPro" id="IPR054471">
    <property type="entry name" value="GPIID_WHD"/>
</dbReference>
<dbReference type="OrthoDB" id="195446at2759"/>
<reference evidence="3 4" key="1">
    <citation type="journal article" date="2018" name="Nat. Ecol. Evol.">
        <title>Pezizomycetes genomes reveal the molecular basis of ectomycorrhizal truffle lifestyle.</title>
        <authorList>
            <person name="Murat C."/>
            <person name="Payen T."/>
            <person name="Noel B."/>
            <person name="Kuo A."/>
            <person name="Morin E."/>
            <person name="Chen J."/>
            <person name="Kohler A."/>
            <person name="Krizsan K."/>
            <person name="Balestrini R."/>
            <person name="Da Silva C."/>
            <person name="Montanini B."/>
            <person name="Hainaut M."/>
            <person name="Levati E."/>
            <person name="Barry K.W."/>
            <person name="Belfiori B."/>
            <person name="Cichocki N."/>
            <person name="Clum A."/>
            <person name="Dockter R.B."/>
            <person name="Fauchery L."/>
            <person name="Guy J."/>
            <person name="Iotti M."/>
            <person name="Le Tacon F."/>
            <person name="Lindquist E.A."/>
            <person name="Lipzen A."/>
            <person name="Malagnac F."/>
            <person name="Mello A."/>
            <person name="Molinier V."/>
            <person name="Miyauchi S."/>
            <person name="Poulain J."/>
            <person name="Riccioni C."/>
            <person name="Rubini A."/>
            <person name="Sitrit Y."/>
            <person name="Splivallo R."/>
            <person name="Traeger S."/>
            <person name="Wang M."/>
            <person name="Zifcakova L."/>
            <person name="Wipf D."/>
            <person name="Zambonelli A."/>
            <person name="Paolocci F."/>
            <person name="Nowrousian M."/>
            <person name="Ottonello S."/>
            <person name="Baldrian P."/>
            <person name="Spatafora J.W."/>
            <person name="Henrissat B."/>
            <person name="Nagy L.G."/>
            <person name="Aury J.M."/>
            <person name="Wincker P."/>
            <person name="Grigoriev I.V."/>
            <person name="Bonfante P."/>
            <person name="Martin F.M."/>
        </authorList>
    </citation>
    <scope>NUCLEOTIDE SEQUENCE [LARGE SCALE GENOMIC DNA]</scope>
    <source>
        <strain evidence="3 4">CCBAS932</strain>
    </source>
</reference>
<dbReference type="Proteomes" id="UP000277580">
    <property type="component" value="Unassembled WGS sequence"/>
</dbReference>
<evidence type="ECO:0000313" key="4">
    <source>
        <dbReference type="Proteomes" id="UP000277580"/>
    </source>
</evidence>
<dbReference type="AlphaFoldDB" id="A0A3N4KEQ9"/>
<proteinExistence type="predicted"/>
<dbReference type="Pfam" id="PF24883">
    <property type="entry name" value="NPHP3_N"/>
    <property type="match status" value="1"/>
</dbReference>
<dbReference type="InterPro" id="IPR007111">
    <property type="entry name" value="NACHT_NTPase"/>
</dbReference>
<evidence type="ECO:0000259" key="2">
    <source>
        <dbReference type="PROSITE" id="PS50837"/>
    </source>
</evidence>
<organism evidence="3 4">
    <name type="scientific">Morchella conica CCBAS932</name>
    <dbReference type="NCBI Taxonomy" id="1392247"/>
    <lineage>
        <taxon>Eukaryota</taxon>
        <taxon>Fungi</taxon>
        <taxon>Dikarya</taxon>
        <taxon>Ascomycota</taxon>
        <taxon>Pezizomycotina</taxon>
        <taxon>Pezizomycetes</taxon>
        <taxon>Pezizales</taxon>
        <taxon>Morchellaceae</taxon>
        <taxon>Morchella</taxon>
    </lineage>
</organism>
<sequence length="694" mass="79090">MAEIVGFTASIIAIVELVRKATTLSYEYLRGVRRAPKDLGDLVCELGTLGKVLISVQHIADQSTQKLHVLHSLSHNNGPLHGIATELNVVISKLESASKTGFRGSVERLKWPLQEAETMQHISRIERYKSLFIFALSADQISLSNDLTKSVQKTELNIQLIEKLTQNTIIGVRDISNLVQGTNLSVEAVQNIVENTSLTLNNIRTLAEGTSSTVRDTNFVVQDIRGDLNLGRTNSAIKDIDTQQCAEKRKCVLDWLSPEYFYGKYDEIRKRRQPNTAQWVLQTPEYVGWRMCQNQGRLLWGHGIPGAGKTFLSSAVIDHLKSQTASEGYGVAYIYFDYQNLDQQSPENVITSLIKQLAYQLPSLHAGIETLHAKCQHEGRRPNIEEIYSTLLEVTRSFPQTYFVFDALDEYDENSQRNELLELFHSMSRDRMNIFITSRPYPEDVQESLRNAVKIDILAREEDIRLYIKEKISNNPRAKRLCQGNRNLERRIMSELVDCSQGMFLLVHFHIKHICEQTTKNQIMIALERLKNSPTGERPLDPTYNRAMESIRRQGGSCLSLALKIFVWLVNSRRTLTIEEIQIAVSIRENSFVLDDGDFPDRVTLLGVCAGLVIIDESSRTIRLAHYTVKEYFIRTCVISPLHSSYQVVNNCVTYLLFDVFTEGACMSNDEVRARYKSCQFFDYSVRYLTGHLV</sequence>
<dbReference type="STRING" id="1392247.A0A3N4KEQ9"/>
<evidence type="ECO:0000256" key="1">
    <source>
        <dbReference type="ARBA" id="ARBA00022737"/>
    </source>
</evidence>
<dbReference type="EMBL" id="ML119156">
    <property type="protein sequence ID" value="RPB09026.1"/>
    <property type="molecule type" value="Genomic_DNA"/>
</dbReference>
<dbReference type="Pfam" id="PF22939">
    <property type="entry name" value="WHD_GPIID"/>
    <property type="match status" value="1"/>
</dbReference>
<name>A0A3N4KEQ9_9PEZI</name>
<dbReference type="Gene3D" id="3.40.50.300">
    <property type="entry name" value="P-loop containing nucleotide triphosphate hydrolases"/>
    <property type="match status" value="1"/>
</dbReference>
<dbReference type="SUPFAM" id="SSF52540">
    <property type="entry name" value="P-loop containing nucleoside triphosphate hydrolases"/>
    <property type="match status" value="1"/>
</dbReference>
<dbReference type="InParanoid" id="A0A3N4KEQ9"/>
<accession>A0A3N4KEQ9</accession>
<feature type="domain" description="NACHT" evidence="2">
    <location>
        <begin position="297"/>
        <end position="440"/>
    </location>
</feature>
<dbReference type="PANTHER" id="PTHR10039:SF15">
    <property type="entry name" value="NACHT DOMAIN-CONTAINING PROTEIN"/>
    <property type="match status" value="1"/>
</dbReference>
<evidence type="ECO:0000313" key="3">
    <source>
        <dbReference type="EMBL" id="RPB09026.1"/>
    </source>
</evidence>
<dbReference type="PROSITE" id="PS50837">
    <property type="entry name" value="NACHT"/>
    <property type="match status" value="1"/>
</dbReference>
<dbReference type="PANTHER" id="PTHR10039">
    <property type="entry name" value="AMELOGENIN"/>
    <property type="match status" value="1"/>
</dbReference>
<keyword evidence="1" id="KW-0677">Repeat</keyword>
<feature type="non-terminal residue" evidence="3">
    <location>
        <position position="694"/>
    </location>
</feature>